<feature type="compositionally biased region" description="Acidic residues" evidence="1">
    <location>
        <begin position="58"/>
        <end position="82"/>
    </location>
</feature>
<organism evidence="2">
    <name type="scientific">Albugo laibachii Nc14</name>
    <dbReference type="NCBI Taxonomy" id="890382"/>
    <lineage>
        <taxon>Eukaryota</taxon>
        <taxon>Sar</taxon>
        <taxon>Stramenopiles</taxon>
        <taxon>Oomycota</taxon>
        <taxon>Peronosporomycetes</taxon>
        <taxon>Albuginales</taxon>
        <taxon>Albuginaceae</taxon>
        <taxon>Albugo</taxon>
    </lineage>
</organism>
<proteinExistence type="predicted"/>
<name>F0W0B3_9STRA</name>
<gene>
    <name evidence="2" type="primary">AlNc14C4G556</name>
    <name evidence="2" type="ORF">ALNC14_006280</name>
</gene>
<protein>
    <submittedName>
        <fullName evidence="2">AlNc14C4G556 protein</fullName>
    </submittedName>
</protein>
<dbReference type="HOGENOM" id="CLU_1920976_0_0_1"/>
<reference evidence="2" key="1">
    <citation type="journal article" date="2011" name="PLoS Biol.">
        <title>Gene gain and loss during evolution of obligate parasitism in the white rust pathogen of Arabidopsis thaliana.</title>
        <authorList>
            <person name="Kemen E."/>
            <person name="Gardiner A."/>
            <person name="Schultz-Larsen T."/>
            <person name="Kemen A.C."/>
            <person name="Balmuth A.L."/>
            <person name="Robert-Seilaniantz A."/>
            <person name="Bailey K."/>
            <person name="Holub E."/>
            <person name="Studholme D.J."/>
            <person name="Maclean D."/>
            <person name="Jones J.D."/>
        </authorList>
    </citation>
    <scope>NUCLEOTIDE SEQUENCE</scope>
</reference>
<feature type="compositionally biased region" description="Basic and acidic residues" evidence="1">
    <location>
        <begin position="99"/>
        <end position="132"/>
    </location>
</feature>
<reference evidence="2" key="2">
    <citation type="submission" date="2011-02" db="EMBL/GenBank/DDBJ databases">
        <authorList>
            <person name="MacLean D."/>
        </authorList>
    </citation>
    <scope>NUCLEOTIDE SEQUENCE</scope>
</reference>
<evidence type="ECO:0000256" key="1">
    <source>
        <dbReference type="SAM" id="MobiDB-lite"/>
    </source>
</evidence>
<sequence length="132" mass="15290">MTSTQCNQFLLKACRITLMNQKKNSVDLCNQDAEIEAKKRSFKREIKETSKDSSFVELSDESSDNQDDTSDDSEEDDYISDDQDYRHQDQDQDQVMQTEGKENNEELSHAKKAPSKQESELTEAELNRILKM</sequence>
<evidence type="ECO:0000313" key="2">
    <source>
        <dbReference type="EMBL" id="CCA14485.1"/>
    </source>
</evidence>
<dbReference type="AlphaFoldDB" id="F0W0B3"/>
<accession>F0W0B3</accession>
<feature type="region of interest" description="Disordered" evidence="1">
    <location>
        <begin position="46"/>
        <end position="132"/>
    </location>
</feature>
<dbReference type="EMBL" id="FR824049">
    <property type="protein sequence ID" value="CCA14485.1"/>
    <property type="molecule type" value="Genomic_DNA"/>
</dbReference>